<evidence type="ECO:0000313" key="3">
    <source>
        <dbReference type="Proteomes" id="UP001501844"/>
    </source>
</evidence>
<keyword evidence="3" id="KW-1185">Reference proteome</keyword>
<comment type="caution">
    <text evidence="2">The sequence shown here is derived from an EMBL/GenBank/DDBJ whole genome shotgun (WGS) entry which is preliminary data.</text>
</comment>
<organism evidence="2 3">
    <name type="scientific">Nibribacter koreensis</name>
    <dbReference type="NCBI Taxonomy" id="1084519"/>
    <lineage>
        <taxon>Bacteria</taxon>
        <taxon>Pseudomonadati</taxon>
        <taxon>Bacteroidota</taxon>
        <taxon>Cytophagia</taxon>
        <taxon>Cytophagales</taxon>
        <taxon>Hymenobacteraceae</taxon>
        <taxon>Nibribacter</taxon>
    </lineage>
</organism>
<sequence>MYQNKKSIIVGHIYLIVLVLLFNSCKEPRTYSFKEIPCPYAETPDLTKQPVTDLNSLSGENGKDTLGELRRKGQVIFKPCREYIYRAVYKAKDGSLLSDSKVWMMATGRSWVAQPDVQEEMAMQFEVTDKELVALRKHFVNRKFASLDRITTQETTGVIETPAEVWMHPFRENQFNFTEVAGFPNVQLPLESGKTWSNEIYPGKGWGDWAKTTVHNFYQVKGQENLQTKFKEFKNAWKVVALSTAPFGKSVHTFWFDKFYGFIRMEYVNYKGQTLTFDLEEVIEK</sequence>
<name>A0ABP8FNB4_9BACT</name>
<evidence type="ECO:0000256" key="1">
    <source>
        <dbReference type="SAM" id="Phobius"/>
    </source>
</evidence>
<reference evidence="3" key="1">
    <citation type="journal article" date="2019" name="Int. J. Syst. Evol. Microbiol.">
        <title>The Global Catalogue of Microorganisms (GCM) 10K type strain sequencing project: providing services to taxonomists for standard genome sequencing and annotation.</title>
        <authorList>
            <consortium name="The Broad Institute Genomics Platform"/>
            <consortium name="The Broad Institute Genome Sequencing Center for Infectious Disease"/>
            <person name="Wu L."/>
            <person name="Ma J."/>
        </authorList>
    </citation>
    <scope>NUCLEOTIDE SEQUENCE [LARGE SCALE GENOMIC DNA]</scope>
    <source>
        <strain evidence="3">JCM 17917</strain>
    </source>
</reference>
<accession>A0ABP8FNB4</accession>
<dbReference type="RefSeq" id="WP_345166255.1">
    <property type="nucleotide sequence ID" value="NZ_BAABGX010000002.1"/>
</dbReference>
<evidence type="ECO:0008006" key="4">
    <source>
        <dbReference type="Google" id="ProtNLM"/>
    </source>
</evidence>
<keyword evidence="1" id="KW-1133">Transmembrane helix</keyword>
<gene>
    <name evidence="2" type="ORF">GCM10023183_23610</name>
</gene>
<protein>
    <recommendedName>
        <fullName evidence="4">Lipoprotein</fullName>
    </recommendedName>
</protein>
<keyword evidence="1" id="KW-0812">Transmembrane</keyword>
<dbReference type="Proteomes" id="UP001501844">
    <property type="component" value="Unassembled WGS sequence"/>
</dbReference>
<keyword evidence="1" id="KW-0472">Membrane</keyword>
<feature type="transmembrane region" description="Helical" evidence="1">
    <location>
        <begin position="7"/>
        <end position="24"/>
    </location>
</feature>
<evidence type="ECO:0000313" key="2">
    <source>
        <dbReference type="EMBL" id="GAA4307596.1"/>
    </source>
</evidence>
<proteinExistence type="predicted"/>
<dbReference type="EMBL" id="BAABGX010000002">
    <property type="protein sequence ID" value="GAA4307596.1"/>
    <property type="molecule type" value="Genomic_DNA"/>
</dbReference>